<name>A0A8H6Y506_9AGAR</name>
<dbReference type="OrthoDB" id="3053610at2759"/>
<feature type="domain" description="DUF6534" evidence="2">
    <location>
        <begin position="98"/>
        <end position="160"/>
    </location>
</feature>
<proteinExistence type="predicted"/>
<reference evidence="3" key="1">
    <citation type="submission" date="2020-05" db="EMBL/GenBank/DDBJ databases">
        <title>Mycena genomes resolve the evolution of fungal bioluminescence.</title>
        <authorList>
            <person name="Tsai I.J."/>
        </authorList>
    </citation>
    <scope>NUCLEOTIDE SEQUENCE</scope>
    <source>
        <strain evidence="3">CCC161011</strain>
    </source>
</reference>
<comment type="caution">
    <text evidence="3">The sequence shown here is derived from an EMBL/GenBank/DDBJ whole genome shotgun (WGS) entry which is preliminary data.</text>
</comment>
<dbReference type="Pfam" id="PF20152">
    <property type="entry name" value="DUF6534"/>
    <property type="match status" value="1"/>
</dbReference>
<feature type="transmembrane region" description="Helical" evidence="1">
    <location>
        <begin position="12"/>
        <end position="33"/>
    </location>
</feature>
<protein>
    <recommendedName>
        <fullName evidence="2">DUF6534 domain-containing protein</fullName>
    </recommendedName>
</protein>
<evidence type="ECO:0000259" key="2">
    <source>
        <dbReference type="Pfam" id="PF20152"/>
    </source>
</evidence>
<dbReference type="Proteomes" id="UP000620124">
    <property type="component" value="Unassembled WGS sequence"/>
</dbReference>
<evidence type="ECO:0000256" key="1">
    <source>
        <dbReference type="SAM" id="Phobius"/>
    </source>
</evidence>
<keyword evidence="1" id="KW-0812">Transmembrane</keyword>
<feature type="transmembrane region" description="Helical" evidence="1">
    <location>
        <begin position="127"/>
        <end position="148"/>
    </location>
</feature>
<accession>A0A8H6Y506</accession>
<dbReference type="AlphaFoldDB" id="A0A8H6Y506"/>
<gene>
    <name evidence="3" type="ORF">MVEN_01163100</name>
</gene>
<evidence type="ECO:0000313" key="3">
    <source>
        <dbReference type="EMBL" id="KAF7352009.1"/>
    </source>
</evidence>
<keyword evidence="4" id="KW-1185">Reference proteome</keyword>
<evidence type="ECO:0000313" key="4">
    <source>
        <dbReference type="Proteomes" id="UP000620124"/>
    </source>
</evidence>
<dbReference type="InterPro" id="IPR045339">
    <property type="entry name" value="DUF6534"/>
</dbReference>
<dbReference type="EMBL" id="JACAZI010000009">
    <property type="protein sequence ID" value="KAF7352009.1"/>
    <property type="molecule type" value="Genomic_DNA"/>
</dbReference>
<organism evidence="3 4">
    <name type="scientific">Mycena venus</name>
    <dbReference type="NCBI Taxonomy" id="2733690"/>
    <lineage>
        <taxon>Eukaryota</taxon>
        <taxon>Fungi</taxon>
        <taxon>Dikarya</taxon>
        <taxon>Basidiomycota</taxon>
        <taxon>Agaricomycotina</taxon>
        <taxon>Agaricomycetes</taxon>
        <taxon>Agaricomycetidae</taxon>
        <taxon>Agaricales</taxon>
        <taxon>Marasmiineae</taxon>
        <taxon>Mycenaceae</taxon>
        <taxon>Mycena</taxon>
    </lineage>
</organism>
<keyword evidence="1" id="KW-1133">Transmembrane helix</keyword>
<feature type="transmembrane region" description="Helical" evidence="1">
    <location>
        <begin position="53"/>
        <end position="71"/>
    </location>
</feature>
<keyword evidence="1" id="KW-0472">Membrane</keyword>
<sequence length="160" mass="18585">MSVPSMASTYGSWLISLFLETILYGIGILQIFLYFQWWWPTDEWSTKGPLQLLANYLTAFAVQIYFASRIYSRYHNSSNCRVTRLRRRYYSLSLRISTAKQTWVAKMLNTLMINAVNRGMLTAASSAVTMILFLIYPNTFWFFLSLALSSKLYMNSMLAT</sequence>